<dbReference type="PANTHER" id="PTHR42770:SF15">
    <property type="entry name" value="GLUTAMATE_GAMMA-AMINOBUTYRATE ANTIPORTER-RELATED"/>
    <property type="match status" value="1"/>
</dbReference>
<dbReference type="EMBL" id="MVGJ01000021">
    <property type="protein sequence ID" value="OOL83252.1"/>
    <property type="molecule type" value="Genomic_DNA"/>
</dbReference>
<accession>A0A1S8J489</accession>
<evidence type="ECO:0000256" key="1">
    <source>
        <dbReference type="ARBA" id="ARBA00004651"/>
    </source>
</evidence>
<dbReference type="InterPro" id="IPR050367">
    <property type="entry name" value="APC_superfamily"/>
</dbReference>
<evidence type="ECO:0000313" key="7">
    <source>
        <dbReference type="EMBL" id="OOL83252.1"/>
    </source>
</evidence>
<reference evidence="7 8" key="1">
    <citation type="submission" date="2017-02" db="EMBL/GenBank/DDBJ databases">
        <title>Clonality and virulence of isolates of VRE in Hematopoietic Stem Cell Transplanted (HSCT) patients.</title>
        <authorList>
            <person name="Marchi A.P."/>
            <person name="Martins R.C."/>
            <person name="Marie S.K."/>
            <person name="Levin A.S."/>
            <person name="Costa S.F."/>
        </authorList>
    </citation>
    <scope>NUCLEOTIDE SEQUENCE [LARGE SCALE GENOMIC DNA]</scope>
    <source>
        <strain evidence="7 8">LIM1759</strain>
    </source>
</reference>
<dbReference type="PANTHER" id="PTHR42770">
    <property type="entry name" value="AMINO ACID TRANSPORTER-RELATED"/>
    <property type="match status" value="1"/>
</dbReference>
<keyword evidence="6" id="KW-0472">Membrane</keyword>
<evidence type="ECO:0000256" key="4">
    <source>
        <dbReference type="ARBA" id="ARBA00022692"/>
    </source>
</evidence>
<dbReference type="GO" id="GO:0005886">
    <property type="term" value="C:plasma membrane"/>
    <property type="evidence" value="ECO:0007669"/>
    <property type="project" value="UniProtKB-SubCell"/>
</dbReference>
<evidence type="ECO:0000256" key="2">
    <source>
        <dbReference type="ARBA" id="ARBA00022448"/>
    </source>
</evidence>
<keyword evidence="4" id="KW-0812">Transmembrane</keyword>
<dbReference type="AlphaFoldDB" id="A0A1S8J489"/>
<dbReference type="InterPro" id="IPR002293">
    <property type="entry name" value="AA/rel_permease1"/>
</dbReference>
<comment type="subcellular location">
    <subcellularLocation>
        <location evidence="1">Cell membrane</location>
        <topology evidence="1">Multi-pass membrane protein</topology>
    </subcellularLocation>
</comment>
<dbReference type="Gene3D" id="1.20.1740.10">
    <property type="entry name" value="Amino acid/polyamine transporter I"/>
    <property type="match status" value="1"/>
</dbReference>
<organism evidence="7 8">
    <name type="scientific">Enterococcus faecium</name>
    <name type="common">Streptococcus faecium</name>
    <dbReference type="NCBI Taxonomy" id="1352"/>
    <lineage>
        <taxon>Bacteria</taxon>
        <taxon>Bacillati</taxon>
        <taxon>Bacillota</taxon>
        <taxon>Bacilli</taxon>
        <taxon>Lactobacillales</taxon>
        <taxon>Enterococcaceae</taxon>
        <taxon>Enterococcus</taxon>
    </lineage>
</organism>
<gene>
    <name evidence="7" type="ORF">B1P95_05000</name>
</gene>
<dbReference type="Proteomes" id="UP000191171">
    <property type="component" value="Unassembled WGS sequence"/>
</dbReference>
<dbReference type="GO" id="GO:0022857">
    <property type="term" value="F:transmembrane transporter activity"/>
    <property type="evidence" value="ECO:0007669"/>
    <property type="project" value="InterPro"/>
</dbReference>
<dbReference type="Pfam" id="PF13520">
    <property type="entry name" value="AA_permease_2"/>
    <property type="match status" value="1"/>
</dbReference>
<protein>
    <submittedName>
        <fullName evidence="7">Amino acid permease</fullName>
    </submittedName>
</protein>
<keyword evidence="2" id="KW-0813">Transport</keyword>
<comment type="caution">
    <text evidence="7">The sequence shown here is derived from an EMBL/GenBank/DDBJ whole genome shotgun (WGS) entry which is preliminary data.</text>
</comment>
<proteinExistence type="predicted"/>
<dbReference type="PIRSF" id="PIRSF006060">
    <property type="entry name" value="AA_transporter"/>
    <property type="match status" value="1"/>
</dbReference>
<evidence type="ECO:0000313" key="8">
    <source>
        <dbReference type="Proteomes" id="UP000191171"/>
    </source>
</evidence>
<evidence type="ECO:0000256" key="6">
    <source>
        <dbReference type="ARBA" id="ARBA00023136"/>
    </source>
</evidence>
<name>A0A1S8J489_ENTFC</name>
<keyword evidence="5" id="KW-1133">Transmembrane helix</keyword>
<sequence>MNKNKRKQKHMSLLKEGIKMKDTGSSKQITTMTFIGMTCALVASVRNIPDVAATSWTMIFYMLVAVLLYAFPISLISGEFAGMFPQKGGPELWVSNALGKKWGFVVSWLLWVQMFPGMVMVASALAPLFGNIIDNVPLGLNSKFTLVVILVVYWIITFLNLKFDMAKIGGKVGVWLGLYVPLTMMLLLGFAAWIKVGIVPTGTLGSFSWDKLIPDTTTASSFVYFAPIMFIFTGIEMSSVYITRLENPVKTYIRGVFAALIFIFFVNILNALVVANVVPKGQMELNNIAQSISIYCQILGLPHLIVNLFSLLVFIGVAVQLSAWASGPAKTVTESARKGAYPPKFNFWKTNQFDVSKSVILTQSVIISIFALFYLLIPGVNQAFLMLVNSTTVIYCIVYVIMGIAVLRLRYTHAKLNRPFRIGKKEKKSNLGVWTVVIVLFAAIGFSVGLTMKAGTWINLIAVTAISVILFVVPLCIEKIKKPSWEQEVAMLLEKEKGELDGKTGNETDSN</sequence>
<keyword evidence="3" id="KW-1003">Cell membrane</keyword>
<evidence type="ECO:0000256" key="3">
    <source>
        <dbReference type="ARBA" id="ARBA00022475"/>
    </source>
</evidence>
<evidence type="ECO:0000256" key="5">
    <source>
        <dbReference type="ARBA" id="ARBA00022989"/>
    </source>
</evidence>